<dbReference type="AlphaFoldDB" id="A0A8S3CFZ5"/>
<dbReference type="EMBL" id="CAJOBI010179153">
    <property type="protein sequence ID" value="CAF4919107.1"/>
    <property type="molecule type" value="Genomic_DNA"/>
</dbReference>
<feature type="non-terminal residue" evidence="1">
    <location>
        <position position="1"/>
    </location>
</feature>
<gene>
    <name evidence="1" type="ORF">SMN809_LOCUS52609</name>
</gene>
<accession>A0A8S3CFZ5</accession>
<reference evidence="1" key="1">
    <citation type="submission" date="2021-02" db="EMBL/GenBank/DDBJ databases">
        <authorList>
            <person name="Nowell W R."/>
        </authorList>
    </citation>
    <scope>NUCLEOTIDE SEQUENCE</scope>
</reference>
<dbReference type="Proteomes" id="UP000676336">
    <property type="component" value="Unassembled WGS sequence"/>
</dbReference>
<organism evidence="1 2">
    <name type="scientific">Rotaria magnacalcarata</name>
    <dbReference type="NCBI Taxonomy" id="392030"/>
    <lineage>
        <taxon>Eukaryota</taxon>
        <taxon>Metazoa</taxon>
        <taxon>Spiralia</taxon>
        <taxon>Gnathifera</taxon>
        <taxon>Rotifera</taxon>
        <taxon>Eurotatoria</taxon>
        <taxon>Bdelloidea</taxon>
        <taxon>Philodinida</taxon>
        <taxon>Philodinidae</taxon>
        <taxon>Rotaria</taxon>
    </lineage>
</organism>
<protein>
    <submittedName>
        <fullName evidence="1">Uncharacterized protein</fullName>
    </submittedName>
</protein>
<evidence type="ECO:0000313" key="1">
    <source>
        <dbReference type="EMBL" id="CAF4919107.1"/>
    </source>
</evidence>
<comment type="caution">
    <text evidence="1">The sequence shown here is derived from an EMBL/GenBank/DDBJ whole genome shotgun (WGS) entry which is preliminary data.</text>
</comment>
<name>A0A8S3CFZ5_9BILA</name>
<feature type="non-terminal residue" evidence="1">
    <location>
        <position position="80"/>
    </location>
</feature>
<sequence length="80" mass="8867">NVRKQSQLPVAAAVAAVRPAVISSSAVQVNNDISPQKQQTPTIPPVLDSNKSKVVKEIERIAANREQRRARQDERRQKLS</sequence>
<evidence type="ECO:0000313" key="2">
    <source>
        <dbReference type="Proteomes" id="UP000676336"/>
    </source>
</evidence>
<proteinExistence type="predicted"/>